<dbReference type="GO" id="GO:0015627">
    <property type="term" value="C:type II protein secretion system complex"/>
    <property type="evidence" value="ECO:0007669"/>
    <property type="project" value="InterPro"/>
</dbReference>
<comment type="caution">
    <text evidence="3">The sequence shown here is derived from an EMBL/GenBank/DDBJ whole genome shotgun (WGS) entry which is preliminary data.</text>
</comment>
<dbReference type="Pfam" id="PF07963">
    <property type="entry name" value="N_methyl"/>
    <property type="match status" value="1"/>
</dbReference>
<protein>
    <submittedName>
        <fullName evidence="3">Type IV pilus assembly protein PilE</fullName>
    </submittedName>
</protein>
<evidence type="ECO:0000313" key="4">
    <source>
        <dbReference type="Proteomes" id="UP000557193"/>
    </source>
</evidence>
<name>A0A7X0BTB5_9PSED</name>
<proteinExistence type="predicted"/>
<evidence type="ECO:0000256" key="2">
    <source>
        <dbReference type="SAM" id="Phobius"/>
    </source>
</evidence>
<dbReference type="GO" id="GO:0043683">
    <property type="term" value="P:type IV pilus assembly"/>
    <property type="evidence" value="ECO:0007669"/>
    <property type="project" value="InterPro"/>
</dbReference>
<dbReference type="PANTHER" id="PTHR30093:SF47">
    <property type="entry name" value="TYPE IV PILUS NON-CORE MINOR PILIN PILE"/>
    <property type="match status" value="1"/>
</dbReference>
<gene>
    <name evidence="3" type="ORF">HNP49_002582</name>
</gene>
<dbReference type="PANTHER" id="PTHR30093">
    <property type="entry name" value="GENERAL SECRETION PATHWAY PROTEIN G"/>
    <property type="match status" value="1"/>
</dbReference>
<dbReference type="AlphaFoldDB" id="A0A7X0BTB5"/>
<keyword evidence="2" id="KW-0812">Transmembrane</keyword>
<dbReference type="InterPro" id="IPR012902">
    <property type="entry name" value="N_methyl_site"/>
</dbReference>
<dbReference type="RefSeq" id="WP_184683851.1">
    <property type="nucleotide sequence ID" value="NZ_JACHLL010000004.1"/>
</dbReference>
<keyword evidence="2" id="KW-1133">Transmembrane helix</keyword>
<accession>A0A7X0BTB5</accession>
<dbReference type="PROSITE" id="PS00409">
    <property type="entry name" value="PROKAR_NTER_METHYL"/>
    <property type="match status" value="1"/>
</dbReference>
<dbReference type="Proteomes" id="UP000557193">
    <property type="component" value="Unassembled WGS sequence"/>
</dbReference>
<evidence type="ECO:0000313" key="3">
    <source>
        <dbReference type="EMBL" id="MBB6342400.1"/>
    </source>
</evidence>
<keyword evidence="2" id="KW-0472">Membrane</keyword>
<sequence length="153" mass="15854">MSTNKGFTLIEMMIVVALIGTLAAIAIPSYQGYLTKAACEDAKATLVGAANVLERFRAQNNTYPEVAESDAVLGGYAFSPVDGERKQMNIAITASTPTSYTLTATPTATGRLAGRGTLTLNSVGIKGAAGDLANPPNDAPSVVDVWQNRCSGL</sequence>
<reference evidence="3 4" key="1">
    <citation type="submission" date="2020-08" db="EMBL/GenBank/DDBJ databases">
        <title>Functional genomics of gut bacteria from endangered species of beetles.</title>
        <authorList>
            <person name="Carlos-Shanley C."/>
        </authorList>
    </citation>
    <scope>NUCLEOTIDE SEQUENCE [LARGE SCALE GENOMIC DNA]</scope>
    <source>
        <strain evidence="3 4">S00202</strain>
    </source>
</reference>
<evidence type="ECO:0000256" key="1">
    <source>
        <dbReference type="ARBA" id="ARBA00022481"/>
    </source>
</evidence>
<keyword evidence="1" id="KW-0488">Methylation</keyword>
<keyword evidence="4" id="KW-1185">Reference proteome</keyword>
<dbReference type="PRINTS" id="PR00813">
    <property type="entry name" value="BCTERIALGSPG"/>
</dbReference>
<dbReference type="InterPro" id="IPR000983">
    <property type="entry name" value="Bac_GSPG_pilin"/>
</dbReference>
<dbReference type="Gene3D" id="3.30.700.10">
    <property type="entry name" value="Glycoprotein, Type 4 Pilin"/>
    <property type="match status" value="1"/>
</dbReference>
<dbReference type="NCBIfam" id="TIGR02532">
    <property type="entry name" value="IV_pilin_GFxxxE"/>
    <property type="match status" value="1"/>
</dbReference>
<dbReference type="InterPro" id="IPR031982">
    <property type="entry name" value="PilE-like"/>
</dbReference>
<dbReference type="Pfam" id="PF16732">
    <property type="entry name" value="ComP_DUS"/>
    <property type="match status" value="1"/>
</dbReference>
<organism evidence="3 4">
    <name type="scientific">Pseudomonas fluvialis</name>
    <dbReference type="NCBI Taxonomy" id="1793966"/>
    <lineage>
        <taxon>Bacteria</taxon>
        <taxon>Pseudomonadati</taxon>
        <taxon>Pseudomonadota</taxon>
        <taxon>Gammaproteobacteria</taxon>
        <taxon>Pseudomonadales</taxon>
        <taxon>Pseudomonadaceae</taxon>
        <taxon>Pseudomonas</taxon>
    </lineage>
</organism>
<dbReference type="InterPro" id="IPR045584">
    <property type="entry name" value="Pilin-like"/>
</dbReference>
<feature type="transmembrane region" description="Helical" evidence="2">
    <location>
        <begin position="6"/>
        <end position="27"/>
    </location>
</feature>
<dbReference type="EMBL" id="JACHLL010000004">
    <property type="protein sequence ID" value="MBB6342400.1"/>
    <property type="molecule type" value="Genomic_DNA"/>
</dbReference>
<dbReference type="SUPFAM" id="SSF54523">
    <property type="entry name" value="Pili subunits"/>
    <property type="match status" value="1"/>
</dbReference>
<dbReference type="GO" id="GO:0015628">
    <property type="term" value="P:protein secretion by the type II secretion system"/>
    <property type="evidence" value="ECO:0007669"/>
    <property type="project" value="InterPro"/>
</dbReference>